<evidence type="ECO:0000313" key="1">
    <source>
        <dbReference type="EMBL" id="VAY88048.1"/>
    </source>
</evidence>
<organism evidence="1">
    <name type="scientific">hydrothermal vent metagenome</name>
    <dbReference type="NCBI Taxonomy" id="652676"/>
    <lineage>
        <taxon>unclassified sequences</taxon>
        <taxon>metagenomes</taxon>
        <taxon>ecological metagenomes</taxon>
    </lineage>
</organism>
<protein>
    <recommendedName>
        <fullName evidence="2">DUF2914 domain-containing protein</fullName>
    </recommendedName>
</protein>
<gene>
    <name evidence="1" type="ORF">MNB_ARC-1_750</name>
</gene>
<name>A0A3B1E5M2_9ZZZZ</name>
<dbReference type="AlphaFoldDB" id="A0A3B1E5M2"/>
<dbReference type="EMBL" id="UOYO01000042">
    <property type="protein sequence ID" value="VAY88048.1"/>
    <property type="molecule type" value="Genomic_DNA"/>
</dbReference>
<reference evidence="1" key="1">
    <citation type="submission" date="2018-10" db="EMBL/GenBank/DDBJ databases">
        <authorList>
            <person name="Aoki K."/>
        </authorList>
    </citation>
    <scope>NUCLEOTIDE SEQUENCE</scope>
</reference>
<evidence type="ECO:0008006" key="2">
    <source>
        <dbReference type="Google" id="ProtNLM"/>
    </source>
</evidence>
<accession>A0A3B1E5M2</accession>
<sequence>MIKILYIVFMVILINSNSIANNHKVDCIILEDENSIICKYIQTRVSYDKTVIFEWINPSGEISRTRELIIPAGHGSLYDYRYIQGRSLGVWTFRVIDDTKEYKTNFTIK</sequence>
<proteinExistence type="predicted"/>